<evidence type="ECO:0000256" key="2">
    <source>
        <dbReference type="ARBA" id="ARBA00009292"/>
    </source>
</evidence>
<dbReference type="RefSeq" id="WP_015724435.1">
    <property type="nucleotide sequence ID" value="NC_014972.1"/>
</dbReference>
<proteinExistence type="inferred from homology"/>
<evidence type="ECO:0000256" key="1">
    <source>
        <dbReference type="ARBA" id="ARBA00001967"/>
    </source>
</evidence>
<evidence type="ECO:0000256" key="5">
    <source>
        <dbReference type="ARBA" id="ARBA00023002"/>
    </source>
</evidence>
<keyword evidence="3 6" id="KW-0533">Nickel</keyword>
<protein>
    <submittedName>
        <fullName evidence="7">F420-non-reducing hydrogenase subunit A</fullName>
    </submittedName>
</protein>
<keyword evidence="8" id="KW-1185">Reference proteome</keyword>
<evidence type="ECO:0000313" key="8">
    <source>
        <dbReference type="Proteomes" id="UP000006365"/>
    </source>
</evidence>
<evidence type="ECO:0000313" key="7">
    <source>
        <dbReference type="EMBL" id="ADW17894.1"/>
    </source>
</evidence>
<feature type="binding site" evidence="6">
    <location>
        <position position="43"/>
    </location>
    <ligand>
        <name>Mg(2+)</name>
        <dbReference type="ChEBI" id="CHEBI:18420"/>
    </ligand>
</feature>
<accession>A0A7U3YM26</accession>
<dbReference type="AlphaFoldDB" id="A0A7U3YM26"/>
<comment type="cofactor">
    <cofactor evidence="1 6">
        <name>Ni(2+)</name>
        <dbReference type="ChEBI" id="CHEBI:49786"/>
    </cofactor>
</comment>
<feature type="binding site" evidence="6">
    <location>
        <position position="404"/>
    </location>
    <ligand>
        <name>Mg(2+)</name>
        <dbReference type="ChEBI" id="CHEBI:18420"/>
    </ligand>
</feature>
<evidence type="ECO:0000256" key="4">
    <source>
        <dbReference type="ARBA" id="ARBA00022723"/>
    </source>
</evidence>
<dbReference type="Proteomes" id="UP000006365">
    <property type="component" value="Chromosome"/>
</dbReference>
<dbReference type="PANTHER" id="PTHR43600:SF2">
    <property type="entry name" value="F420-NON-REDUCING HYDROGENASE VHU SUBUNIT A"/>
    <property type="match status" value="1"/>
</dbReference>
<dbReference type="Gene3D" id="1.10.645.10">
    <property type="entry name" value="Cytochrome-c3 Hydrogenase, chain B"/>
    <property type="match status" value="1"/>
</dbReference>
<dbReference type="InterPro" id="IPR001501">
    <property type="entry name" value="Ni-dep_hyd_lsu"/>
</dbReference>
<evidence type="ECO:0000256" key="3">
    <source>
        <dbReference type="ARBA" id="ARBA00022596"/>
    </source>
</evidence>
<sequence length="449" mass="49594">MSQVISIHPVTRIEGHARVDIHLDEVGRVRDARVAIAALRGFEQFVIGRPAEEIPRIVSRICGICPWMHHLAAVKAVDGCFAASVPPAGHLLRELCQILAHIHDKILHFFFLAAPDFVLGPGGDYAVRNIMGLVKQEPELAARVVCMRQLATAMLARFAGKDIHPVAGVVGGFSKPMRKEEQAAMRADGQHLLDFASFALDFAKTRVFARFQEELQSLGTITTGFLGTVDDQGSLRLYDGNLRLMRADGRSVDFPVSDYERFLAEHVESWSSAKMVYAKCWGEGFRLDPKAPQGIYRVNTLARLNVCDQIATPRAQAELEAFRERFGRPAQGTLLYHWARLIELVHACERALELLADDRITAPQARLPAQPAAGRGIGHVEAPRGTLIHDYTTDDNGCITRANLIVGTTHNIAPMNLSVHQAAARLIADGEVDEEILNRIEMAIRAYDP</sequence>
<gene>
    <name evidence="7" type="ordered locus">Despr_1744</name>
</gene>
<keyword evidence="4 6" id="KW-0479">Metal-binding</keyword>
<dbReference type="PANTHER" id="PTHR43600">
    <property type="entry name" value="COENZYME F420 HYDROGENASE, SUBUNIT ALPHA"/>
    <property type="match status" value="1"/>
</dbReference>
<keyword evidence="6" id="KW-0408">Iron</keyword>
<organism evidence="7 8">
    <name type="scientific">Desulfobulbus propionicus (strain ATCC 33891 / DSM 2032 / VKM B-1956 / 1pr3)</name>
    <dbReference type="NCBI Taxonomy" id="577650"/>
    <lineage>
        <taxon>Bacteria</taxon>
        <taxon>Pseudomonadati</taxon>
        <taxon>Thermodesulfobacteriota</taxon>
        <taxon>Desulfobulbia</taxon>
        <taxon>Desulfobulbales</taxon>
        <taxon>Desulfobulbaceae</taxon>
        <taxon>Desulfobulbus</taxon>
    </lineage>
</organism>
<feature type="binding site" evidence="6">
    <location>
        <position position="65"/>
    </location>
    <ligand>
        <name>Fe cation</name>
        <dbReference type="ChEBI" id="CHEBI:24875"/>
    </ligand>
</feature>
<dbReference type="GO" id="GO:0008901">
    <property type="term" value="F:ferredoxin hydrogenase activity"/>
    <property type="evidence" value="ECO:0007669"/>
    <property type="project" value="InterPro"/>
</dbReference>
<dbReference type="EMBL" id="CP002364">
    <property type="protein sequence ID" value="ADW17894.1"/>
    <property type="molecule type" value="Genomic_DNA"/>
</dbReference>
<dbReference type="PROSITE" id="PS00507">
    <property type="entry name" value="NI_HGENASE_L_1"/>
    <property type="match status" value="1"/>
</dbReference>
<dbReference type="InterPro" id="IPR029014">
    <property type="entry name" value="NiFe-Hase_large"/>
</dbReference>
<keyword evidence="5" id="KW-0560">Oxidoreductase</keyword>
<dbReference type="GO" id="GO:0016151">
    <property type="term" value="F:nickel cation binding"/>
    <property type="evidence" value="ECO:0007669"/>
    <property type="project" value="InterPro"/>
</dbReference>
<dbReference type="KEGG" id="dpr:Despr_1744"/>
<feature type="binding site" evidence="6">
    <location>
        <position position="62"/>
    </location>
    <ligand>
        <name>Mg(2+)</name>
        <dbReference type="ChEBI" id="CHEBI:18420"/>
    </ligand>
</feature>
<comment type="similarity">
    <text evidence="2">Belongs to the [NiFe]/[NiFeSe] hydrogenase large subunit family.</text>
</comment>
<comment type="cofactor">
    <cofactor evidence="6">
        <name>Fe cation</name>
        <dbReference type="ChEBI" id="CHEBI:24875"/>
    </cofactor>
</comment>
<name>A0A7U3YM26_DESPD</name>
<feature type="binding site" evidence="6">
    <location>
        <position position="65"/>
    </location>
    <ligand>
        <name>Ni(2+)</name>
        <dbReference type="ChEBI" id="CHEBI:49786"/>
    </ligand>
</feature>
<evidence type="ECO:0000256" key="6">
    <source>
        <dbReference type="PIRSR" id="PIRSR601501-1"/>
    </source>
</evidence>
<dbReference type="Pfam" id="PF00374">
    <property type="entry name" value="NiFeSe_Hases"/>
    <property type="match status" value="1"/>
</dbReference>
<dbReference type="InterPro" id="IPR018194">
    <property type="entry name" value="Ni-dep_hyd_lsu_Ni_BS"/>
</dbReference>
<keyword evidence="6" id="KW-0460">Magnesium</keyword>
<dbReference type="SUPFAM" id="SSF56762">
    <property type="entry name" value="HydB/Nqo4-like"/>
    <property type="match status" value="1"/>
</dbReference>
<reference evidence="7 8" key="1">
    <citation type="journal article" date="2011" name="Stand. Genomic Sci.">
        <title>Complete genome sequence of Desulfobulbus propionicus type strain (1pr3).</title>
        <authorList>
            <person name="Pagani I."/>
            <person name="Lapidus A."/>
            <person name="Nolan M."/>
            <person name="Lucas S."/>
            <person name="Hammon N."/>
            <person name="Deshpande S."/>
            <person name="Cheng J.F."/>
            <person name="Chertkov O."/>
            <person name="Davenport K."/>
            <person name="Tapia R."/>
            <person name="Han C."/>
            <person name="Goodwin L."/>
            <person name="Pitluck S."/>
            <person name="Liolios K."/>
            <person name="Mavromatis K."/>
            <person name="Ivanova N."/>
            <person name="Mikhailova N."/>
            <person name="Pati A."/>
            <person name="Chen A."/>
            <person name="Palaniappan K."/>
            <person name="Land M."/>
            <person name="Hauser L."/>
            <person name="Chang Y.J."/>
            <person name="Jeffries C.D."/>
            <person name="Detter J.C."/>
            <person name="Brambilla E."/>
            <person name="Kannan K.P."/>
            <person name="Djao O.D."/>
            <person name="Rohde M."/>
            <person name="Pukall R."/>
            <person name="Spring S."/>
            <person name="Goker M."/>
            <person name="Sikorski J."/>
            <person name="Woyke T."/>
            <person name="Bristow J."/>
            <person name="Eisen J.A."/>
            <person name="Markowitz V."/>
            <person name="Hugenholtz P."/>
            <person name="Kyrpides N.C."/>
            <person name="Klenk H.P."/>
        </authorList>
    </citation>
    <scope>NUCLEOTIDE SEQUENCE [LARGE SCALE GENOMIC DNA]</scope>
    <source>
        <strain evidence="8">ATCC 33891 / DSM 2032 / 1pr3</strain>
    </source>
</reference>